<evidence type="ECO:0000313" key="2">
    <source>
        <dbReference type="Proteomes" id="UP001409291"/>
    </source>
</evidence>
<gene>
    <name evidence="1" type="ORF">ABE541_25535</name>
</gene>
<reference evidence="1 2" key="1">
    <citation type="submission" date="2024-04" db="EMBL/GenBank/DDBJ databases">
        <title>WGS of bacteria from Torrens River.</title>
        <authorList>
            <person name="Wyrsch E.R."/>
            <person name="Drigo B."/>
        </authorList>
    </citation>
    <scope>NUCLEOTIDE SEQUENCE [LARGE SCALE GENOMIC DNA]</scope>
    <source>
        <strain evidence="1 2">TWI391</strain>
    </source>
</reference>
<evidence type="ECO:0000313" key="1">
    <source>
        <dbReference type="EMBL" id="MEN5380649.1"/>
    </source>
</evidence>
<dbReference type="Proteomes" id="UP001409291">
    <property type="component" value="Unassembled WGS sequence"/>
</dbReference>
<organism evidence="1 2">
    <name type="scientific">Sphingobacterium kitahiroshimense</name>
    <dbReference type="NCBI Taxonomy" id="470446"/>
    <lineage>
        <taxon>Bacteria</taxon>
        <taxon>Pseudomonadati</taxon>
        <taxon>Bacteroidota</taxon>
        <taxon>Sphingobacteriia</taxon>
        <taxon>Sphingobacteriales</taxon>
        <taxon>Sphingobacteriaceae</taxon>
        <taxon>Sphingobacterium</taxon>
    </lineage>
</organism>
<keyword evidence="2" id="KW-1185">Reference proteome</keyword>
<protein>
    <submittedName>
        <fullName evidence="1">Uncharacterized protein</fullName>
    </submittedName>
</protein>
<comment type="caution">
    <text evidence="1">The sequence shown here is derived from an EMBL/GenBank/DDBJ whole genome shotgun (WGS) entry which is preliminary data.</text>
</comment>
<proteinExistence type="predicted"/>
<name>A0ABV0C4I2_9SPHI</name>
<accession>A0ABV0C4I2</accession>
<dbReference type="EMBL" id="JBDJNQ010000022">
    <property type="protein sequence ID" value="MEN5380649.1"/>
    <property type="molecule type" value="Genomic_DNA"/>
</dbReference>
<sequence>MQTFISFLKTKNHNLYEAIDLILWKDWAPIGVNNIVPRDEYQIYTPTIFELKNTGSDKETIAQTLHEIEIATLGVVGNIEYCRQVANKIINLKF</sequence>
<dbReference type="RefSeq" id="WP_346583557.1">
    <property type="nucleotide sequence ID" value="NZ_JBDJNQ010000022.1"/>
</dbReference>
<dbReference type="InterPro" id="IPR023162">
    <property type="entry name" value="Apc36109-like_dom_sf"/>
</dbReference>
<dbReference type="Gene3D" id="1.10.340.20">
    <property type="entry name" value="Apc36109-like domain"/>
    <property type="match status" value="1"/>
</dbReference>